<keyword evidence="2" id="KW-0812">Transmembrane</keyword>
<reference evidence="4" key="1">
    <citation type="journal article" date="2019" name="Int. J. Syst. Evol. Microbiol.">
        <title>The Global Catalogue of Microorganisms (GCM) 10K type strain sequencing project: providing services to taxonomists for standard genome sequencing and annotation.</title>
        <authorList>
            <consortium name="The Broad Institute Genomics Platform"/>
            <consortium name="The Broad Institute Genome Sequencing Center for Infectious Disease"/>
            <person name="Wu L."/>
            <person name="Ma J."/>
        </authorList>
    </citation>
    <scope>NUCLEOTIDE SEQUENCE [LARGE SCALE GENOMIC DNA]</scope>
    <source>
        <strain evidence="4">CGMCC 4.7323</strain>
    </source>
</reference>
<dbReference type="Proteomes" id="UP000600080">
    <property type="component" value="Unassembled WGS sequence"/>
</dbReference>
<organism evidence="3 4">
    <name type="scientific">Streptomyces kronopolitis</name>
    <dbReference type="NCBI Taxonomy" id="1612435"/>
    <lineage>
        <taxon>Bacteria</taxon>
        <taxon>Bacillati</taxon>
        <taxon>Actinomycetota</taxon>
        <taxon>Actinomycetes</taxon>
        <taxon>Kitasatosporales</taxon>
        <taxon>Streptomycetaceae</taxon>
        <taxon>Streptomyces</taxon>
    </lineage>
</organism>
<feature type="transmembrane region" description="Helical" evidence="2">
    <location>
        <begin position="85"/>
        <end position="108"/>
    </location>
</feature>
<evidence type="ECO:0000313" key="4">
    <source>
        <dbReference type="Proteomes" id="UP000600080"/>
    </source>
</evidence>
<feature type="transmembrane region" description="Helical" evidence="2">
    <location>
        <begin position="166"/>
        <end position="186"/>
    </location>
</feature>
<keyword evidence="2" id="KW-1133">Transmembrane helix</keyword>
<feature type="transmembrane region" description="Helical" evidence="2">
    <location>
        <begin position="56"/>
        <end position="79"/>
    </location>
</feature>
<evidence type="ECO:0000256" key="2">
    <source>
        <dbReference type="SAM" id="Phobius"/>
    </source>
</evidence>
<keyword evidence="4" id="KW-1185">Reference proteome</keyword>
<dbReference type="GeneID" id="301545926"/>
<dbReference type="RefSeq" id="WP_189095181.1">
    <property type="nucleotide sequence ID" value="NZ_BMND01000001.1"/>
</dbReference>
<name>A0ABQ2IU23_9ACTN</name>
<evidence type="ECO:0008006" key="5">
    <source>
        <dbReference type="Google" id="ProtNLM"/>
    </source>
</evidence>
<gene>
    <name evidence="3" type="ORF">GCM10012285_00070</name>
</gene>
<feature type="region of interest" description="Disordered" evidence="1">
    <location>
        <begin position="195"/>
        <end position="215"/>
    </location>
</feature>
<comment type="caution">
    <text evidence="3">The sequence shown here is derived from an EMBL/GenBank/DDBJ whole genome shotgun (WGS) entry which is preliminary data.</text>
</comment>
<evidence type="ECO:0000313" key="3">
    <source>
        <dbReference type="EMBL" id="GGN30707.1"/>
    </source>
</evidence>
<dbReference type="EMBL" id="BMND01000001">
    <property type="protein sequence ID" value="GGN30707.1"/>
    <property type="molecule type" value="Genomic_DNA"/>
</dbReference>
<proteinExistence type="predicted"/>
<accession>A0ABQ2IU23</accession>
<evidence type="ECO:0000256" key="1">
    <source>
        <dbReference type="SAM" id="MobiDB-lite"/>
    </source>
</evidence>
<protein>
    <recommendedName>
        <fullName evidence="5">Integral membrane protein</fullName>
    </recommendedName>
</protein>
<keyword evidence="2" id="KW-0472">Membrane</keyword>
<sequence>MTYEERSANDRHSARPSWWSERRAKSQLRRAKRLSALNPELERMSARYASRRPRRALAVAGGSCLGLLWVDAAVSWILAPSDTAMIVNFVILGVLLVAGVPLAGRLIATTRGMISRREQELDERELAGRLRAFSTAHRCTTVVMVLVMAVTMSADREGRDSQIPGAALFLILFALLVTHVLLPLVVATWQMPDPPADEDEFGEGDGKPSCNENVS</sequence>